<evidence type="ECO:0000256" key="2">
    <source>
        <dbReference type="ARBA" id="ARBA00022771"/>
    </source>
</evidence>
<keyword evidence="3" id="KW-0862">Zinc</keyword>
<evidence type="ECO:0000256" key="4">
    <source>
        <dbReference type="PROSITE-ProRule" id="PRU00134"/>
    </source>
</evidence>
<accession>A0ABQ1AU98</accession>
<dbReference type="InterPro" id="IPR002893">
    <property type="entry name" value="Znf_MYND"/>
</dbReference>
<dbReference type="EMBL" id="BLKI01000061">
    <property type="protein sequence ID" value="GFF88174.1"/>
    <property type="molecule type" value="Genomic_DNA"/>
</dbReference>
<name>A0ABQ1AU98_ASPLE</name>
<protein>
    <recommendedName>
        <fullName evidence="5">MYND-type domain-containing protein</fullName>
    </recommendedName>
</protein>
<keyword evidence="2 4" id="KW-0863">Zinc-finger</keyword>
<feature type="domain" description="MYND-type" evidence="5">
    <location>
        <begin position="27"/>
        <end position="66"/>
    </location>
</feature>
<evidence type="ECO:0000256" key="3">
    <source>
        <dbReference type="ARBA" id="ARBA00022833"/>
    </source>
</evidence>
<sequence>MASENPNADSDSDPNQAPTLALKQALCFSCWDVSSNLSRCGACKRVSYCSAKCQKQDWYKNHKKICKELVTLNKQKGFVPSAGRRWNEYYDEQVRDFLRSGTLNACELGRKIDWLAMNHIAITATEESLSLKMGQS</sequence>
<dbReference type="PROSITE" id="PS01360">
    <property type="entry name" value="ZF_MYND_1"/>
    <property type="match status" value="1"/>
</dbReference>
<dbReference type="Pfam" id="PF01753">
    <property type="entry name" value="zf-MYND"/>
    <property type="match status" value="1"/>
</dbReference>
<evidence type="ECO:0000259" key="5">
    <source>
        <dbReference type="PROSITE" id="PS50865"/>
    </source>
</evidence>
<reference evidence="6 7" key="1">
    <citation type="submission" date="2020-01" db="EMBL/GenBank/DDBJ databases">
        <title>Draft genome sequence of Aspergillus lentulus IFM 60648.</title>
        <authorList>
            <person name="Takahashi H."/>
            <person name="Yaguchi T."/>
        </authorList>
    </citation>
    <scope>NUCLEOTIDE SEQUENCE [LARGE SCALE GENOMIC DNA]</scope>
    <source>
        <strain evidence="6 7">IFM 60648</strain>
    </source>
</reference>
<keyword evidence="7" id="KW-1185">Reference proteome</keyword>
<evidence type="ECO:0000256" key="1">
    <source>
        <dbReference type="ARBA" id="ARBA00022723"/>
    </source>
</evidence>
<evidence type="ECO:0000313" key="6">
    <source>
        <dbReference type="EMBL" id="GFF88174.1"/>
    </source>
</evidence>
<evidence type="ECO:0000313" key="7">
    <source>
        <dbReference type="Proteomes" id="UP000465220"/>
    </source>
</evidence>
<dbReference type="PROSITE" id="PS50865">
    <property type="entry name" value="ZF_MYND_2"/>
    <property type="match status" value="1"/>
</dbReference>
<proteinExistence type="predicted"/>
<dbReference type="Proteomes" id="UP000465220">
    <property type="component" value="Unassembled WGS sequence"/>
</dbReference>
<gene>
    <name evidence="6" type="ORF">IFM60648_08304</name>
</gene>
<comment type="caution">
    <text evidence="6">The sequence shown here is derived from an EMBL/GenBank/DDBJ whole genome shotgun (WGS) entry which is preliminary data.</text>
</comment>
<dbReference type="Gene3D" id="6.10.140.2220">
    <property type="match status" value="1"/>
</dbReference>
<organism evidence="6 7">
    <name type="scientific">Aspergillus lentulus</name>
    <dbReference type="NCBI Taxonomy" id="293939"/>
    <lineage>
        <taxon>Eukaryota</taxon>
        <taxon>Fungi</taxon>
        <taxon>Dikarya</taxon>
        <taxon>Ascomycota</taxon>
        <taxon>Pezizomycotina</taxon>
        <taxon>Eurotiomycetes</taxon>
        <taxon>Eurotiomycetidae</taxon>
        <taxon>Eurotiales</taxon>
        <taxon>Aspergillaceae</taxon>
        <taxon>Aspergillus</taxon>
        <taxon>Aspergillus subgen. Fumigati</taxon>
    </lineage>
</organism>
<keyword evidence="1" id="KW-0479">Metal-binding</keyword>
<dbReference type="SUPFAM" id="SSF144232">
    <property type="entry name" value="HIT/MYND zinc finger-like"/>
    <property type="match status" value="1"/>
</dbReference>